<evidence type="ECO:0000259" key="2">
    <source>
        <dbReference type="Pfam" id="PF00975"/>
    </source>
</evidence>
<organism evidence="3 4">
    <name type="scientific">Staphylococcus felis</name>
    <dbReference type="NCBI Taxonomy" id="46127"/>
    <lineage>
        <taxon>Bacteria</taxon>
        <taxon>Bacillati</taxon>
        <taxon>Bacillota</taxon>
        <taxon>Bacilli</taxon>
        <taxon>Bacillales</taxon>
        <taxon>Staphylococcaceae</taxon>
        <taxon>Staphylococcus</taxon>
    </lineage>
</organism>
<dbReference type="InterPro" id="IPR029058">
    <property type="entry name" value="AB_hydrolase_fold"/>
</dbReference>
<dbReference type="InterPro" id="IPR012223">
    <property type="entry name" value="TEII"/>
</dbReference>
<dbReference type="PANTHER" id="PTHR11487:SF0">
    <property type="entry name" value="S-ACYL FATTY ACID SYNTHASE THIOESTERASE, MEDIUM CHAIN"/>
    <property type="match status" value="1"/>
</dbReference>
<keyword evidence="4" id="KW-1185">Reference proteome</keyword>
<proteinExistence type="inferred from homology"/>
<sequence>MTRGVDVLLNKYLIDNHNEFDKSIILFPFAGGGSNIYKNWTPSFKGFNVLRILYPGRESRFGERPLTNIDILVSEIYEEMLEEYNFDNDYYLFGHSMGTKVVYELALKIKHNEALPNPKAIIISAGKAPCFKEKNPIYHLDEEGFIEGLKSYGGTPKEVLENKDLMGMFLPMLRADFIIDEEYQDKLFEKVESPILALMGTHDAQIELEELLEWEKYTTCNFKYDYVDGGHMFVNDNPDEVIFKVKEYLNDL</sequence>
<gene>
    <name evidence="3" type="ORF">I9026_04940</name>
</gene>
<dbReference type="Gene3D" id="3.40.50.1820">
    <property type="entry name" value="alpha/beta hydrolase"/>
    <property type="match status" value="1"/>
</dbReference>
<dbReference type="RefSeq" id="WP_198092628.1">
    <property type="nucleotide sequence ID" value="NZ_JAEDAQ010000006.1"/>
</dbReference>
<name>A0ABS0QPV3_9STAP</name>
<dbReference type="PANTHER" id="PTHR11487">
    <property type="entry name" value="THIOESTERASE"/>
    <property type="match status" value="1"/>
</dbReference>
<comment type="similarity">
    <text evidence="1">Belongs to the thioesterase family.</text>
</comment>
<reference evidence="3 4" key="1">
    <citation type="submission" date="2020-12" db="EMBL/GenBank/DDBJ databases">
        <title>Genomic analysis of Staphylococcus felis from a cat with skin infection.</title>
        <authorList>
            <person name="Aslantas O."/>
            <person name="Keskin O."/>
            <person name="Buyukaltay K."/>
            <person name="Gullu Yucetepe A."/>
        </authorList>
    </citation>
    <scope>NUCLEOTIDE SEQUENCE [LARGE SCALE GENOMIC DNA]</scope>
    <source>
        <strain evidence="3 4">HARRANVET</strain>
    </source>
</reference>
<dbReference type="EMBL" id="JAEDAQ010000006">
    <property type="protein sequence ID" value="MBH9580713.1"/>
    <property type="molecule type" value="Genomic_DNA"/>
</dbReference>
<dbReference type="SUPFAM" id="SSF53474">
    <property type="entry name" value="alpha/beta-Hydrolases"/>
    <property type="match status" value="1"/>
</dbReference>
<dbReference type="Proteomes" id="UP000597038">
    <property type="component" value="Unassembled WGS sequence"/>
</dbReference>
<comment type="caution">
    <text evidence="3">The sequence shown here is derived from an EMBL/GenBank/DDBJ whole genome shotgun (WGS) entry which is preliminary data.</text>
</comment>
<feature type="domain" description="Thioesterase" evidence="2">
    <location>
        <begin position="24"/>
        <end position="245"/>
    </location>
</feature>
<dbReference type="Pfam" id="PF00975">
    <property type="entry name" value="Thioesterase"/>
    <property type="match status" value="1"/>
</dbReference>
<evidence type="ECO:0000313" key="4">
    <source>
        <dbReference type="Proteomes" id="UP000597038"/>
    </source>
</evidence>
<protein>
    <submittedName>
        <fullName evidence="3">Thioesterase</fullName>
    </submittedName>
</protein>
<dbReference type="InterPro" id="IPR001031">
    <property type="entry name" value="Thioesterase"/>
</dbReference>
<accession>A0ABS0QPV3</accession>
<evidence type="ECO:0000256" key="1">
    <source>
        <dbReference type="ARBA" id="ARBA00007169"/>
    </source>
</evidence>
<evidence type="ECO:0000313" key="3">
    <source>
        <dbReference type="EMBL" id="MBH9580713.1"/>
    </source>
</evidence>